<dbReference type="RefSeq" id="WP_224834956.1">
    <property type="nucleotide sequence ID" value="NZ_AP027268.1"/>
</dbReference>
<accession>A0AA48HFI7</accession>
<sequence>MKKYILNIMILLGAVLIISSCDKDEIGEFENDLSGINFLQEVSSYSFLENPSNEFITEIPTRIIGDTLSNERFFRVKVVQDSLTTASSNLFEIQQGVVDPGEFEGRLYLKVFNAKQLDTTEVSVHLQITDSEDFTKGNVESIDHVFTWTNKVIVPDWRYYRFFFCRYPSTAAYRAFVASTGMTSFTIDDYRALGPTGAKVKGVQFGDYIRKYNEENPDAPLLHDDGPNVGQPIVPIN</sequence>
<name>A0AA48HFI7_9FLAO</name>
<evidence type="ECO:0000313" key="2">
    <source>
        <dbReference type="Proteomes" id="UP001330184"/>
    </source>
</evidence>
<evidence type="ECO:0000313" key="1">
    <source>
        <dbReference type="EMBL" id="BDW93492.1"/>
    </source>
</evidence>
<dbReference type="EMBL" id="AP027268">
    <property type="protein sequence ID" value="BDW93492.1"/>
    <property type="molecule type" value="Genomic_DNA"/>
</dbReference>
<proteinExistence type="predicted"/>
<organism evidence="1 2">
    <name type="scientific">Flagellimonas marinaquae</name>
    <dbReference type="NCBI Taxonomy" id="254955"/>
    <lineage>
        <taxon>Bacteria</taxon>
        <taxon>Pseudomonadati</taxon>
        <taxon>Bacteroidota</taxon>
        <taxon>Flavobacteriia</taxon>
        <taxon>Flavobacteriales</taxon>
        <taxon>Flavobacteriaceae</taxon>
        <taxon>Flagellimonas</taxon>
    </lineage>
</organism>
<dbReference type="Pfam" id="PF16132">
    <property type="entry name" value="DUF4843"/>
    <property type="match status" value="1"/>
</dbReference>
<dbReference type="AlphaFoldDB" id="A0AA48HFI7"/>
<gene>
    <name evidence="1" type="ORF">MACH07_23240</name>
</gene>
<dbReference type="InterPro" id="IPR032299">
    <property type="entry name" value="DUF4843"/>
</dbReference>
<evidence type="ECO:0008006" key="3">
    <source>
        <dbReference type="Google" id="ProtNLM"/>
    </source>
</evidence>
<reference evidence="1 2" key="1">
    <citation type="submission" date="2023-01" db="EMBL/GenBank/DDBJ databases">
        <title>Complete genome sequence of Muricauda aquimarina strain IFOP_LL357.</title>
        <authorList>
            <person name="Gajardo G."/>
            <person name="Ueki S."/>
            <person name="Maruyama F."/>
        </authorList>
    </citation>
    <scope>NUCLEOTIDE SEQUENCE [LARGE SCALE GENOMIC DNA]</scope>
    <source>
        <strain evidence="1 2">IFOP_LL357</strain>
    </source>
</reference>
<dbReference type="PROSITE" id="PS51257">
    <property type="entry name" value="PROKAR_LIPOPROTEIN"/>
    <property type="match status" value="1"/>
</dbReference>
<dbReference type="Proteomes" id="UP001330184">
    <property type="component" value="Chromosome"/>
</dbReference>
<keyword evidence="2" id="KW-1185">Reference proteome</keyword>
<protein>
    <recommendedName>
        <fullName evidence="3">DUF4843 domain-containing protein</fullName>
    </recommendedName>
</protein>